<dbReference type="InParanoid" id="A0A401GS61"/>
<dbReference type="AlphaFoldDB" id="A0A401GS61"/>
<dbReference type="InterPro" id="IPR032675">
    <property type="entry name" value="LRR_dom_sf"/>
</dbReference>
<comment type="caution">
    <text evidence="4">The sequence shown here is derived from an EMBL/GenBank/DDBJ whole genome shotgun (WGS) entry which is preliminary data.</text>
</comment>
<feature type="domain" description="F-box" evidence="3">
    <location>
        <begin position="119"/>
        <end position="171"/>
    </location>
</feature>
<evidence type="ECO:0000256" key="1">
    <source>
        <dbReference type="SAM" id="Coils"/>
    </source>
</evidence>
<reference evidence="4 5" key="1">
    <citation type="journal article" date="2018" name="Sci. Rep.">
        <title>Genome sequence of the cauliflower mushroom Sparassis crispa (Hanabiratake) and its association with beneficial usage.</title>
        <authorList>
            <person name="Kiyama R."/>
            <person name="Furutani Y."/>
            <person name="Kawaguchi K."/>
            <person name="Nakanishi T."/>
        </authorList>
    </citation>
    <scope>NUCLEOTIDE SEQUENCE [LARGE SCALE GENOMIC DNA]</scope>
</reference>
<feature type="compositionally biased region" description="Polar residues" evidence="2">
    <location>
        <begin position="887"/>
        <end position="896"/>
    </location>
</feature>
<evidence type="ECO:0000313" key="4">
    <source>
        <dbReference type="EMBL" id="GBE85057.1"/>
    </source>
</evidence>
<dbReference type="Gene3D" id="3.80.10.10">
    <property type="entry name" value="Ribonuclease Inhibitor"/>
    <property type="match status" value="1"/>
</dbReference>
<dbReference type="Proteomes" id="UP000287166">
    <property type="component" value="Unassembled WGS sequence"/>
</dbReference>
<sequence length="983" mass="109520">MAYAAVDPARSRTFSWVSNQLASPPPYEYHDVFPAIPAPVTYSVDPPPNLSSFPKAQDMGGMHADISRASRSRRPAQPLSIPHLREALHSLESEMASLLTQRDLLESKLEQAVRLQSPIQRLPNELLASIFVIGVLDGEEEDSLMMSTLMLVCRYWREVALGTPVLWSRIVAGTRHSLDRVRLKLDRSKSAPLYICVDFSPRMEHGSVTTENIMLAMDLLRPSIWRWRSFQLTILNRPQAHAALTRCKDRAPLLEVLSVRVSHSMQEDHYSHPPLPLFAAYTPNLRSCSFTSFNFNWDLRLVNRLRVLKLGGYWNGFTPSMDVILGMLRACPQLEELALRNMSDVDPDSCATFDTDPPEHDGVPEQLVRVSDSRTIQLPRLVKASFYYSGVRIELCFLDNVSPVVEHLRRQSLTSLPLHHIRIEASFFNELKLVRLLRRLPALITLELVDVEDASSNLMKNLSTPPASQTWICPKLTSLSLEGCTSLDWESLRSFVESRLPAQTRAFPRQLPTSAEPQPTHPSTSSASEFAAHAHILSRVPVTSSANQALTARVWPHRLQSVDLTRCHQISKEMVQWLRMYVAEVKCETVKGREALERATGQVPEAPPEPEIDPWQTESAFGAQRRALAPRFVPAIVSYDEINDKMSETSLGPATRAEQVNTNDVSGWYRSLTQQARSTSAPAVAVAVSSTVTSTISPLASPAPATAASISIAHLAVPPTSQRQEVDRRKSKKDWFISRALQSEPATTRSTPAPTLADILSREPPPLPSERRFAPPVFLALGPTNKGFAMLQRSGWSEGEPLGPGVLRRAVAKESETSRKAKAKKDRQERPIVVKKEEREVKCGDDEEISELREVDVIDLTVSDSEREEAEEEEEVEGESLEDLSGTSYSTFSSHNPTALLTPLPTVLKSDRLGVGLKAKTVGPYKESKKRITHGAAALAAHIRANEEMRRTKKLMGRGTRGFARITKAEAESRQRLLASLKD</sequence>
<dbReference type="RefSeq" id="XP_027615970.1">
    <property type="nucleotide sequence ID" value="XM_027760169.1"/>
</dbReference>
<feature type="compositionally biased region" description="Acidic residues" evidence="2">
    <location>
        <begin position="866"/>
        <end position="882"/>
    </location>
</feature>
<feature type="region of interest" description="Disordered" evidence="2">
    <location>
        <begin position="739"/>
        <end position="758"/>
    </location>
</feature>
<gene>
    <name evidence="4" type="ORF">SCP_0702430</name>
</gene>
<feature type="region of interest" description="Disordered" evidence="2">
    <location>
        <begin position="509"/>
        <end position="528"/>
    </location>
</feature>
<dbReference type="PANTHER" id="PTHR38926">
    <property type="entry name" value="F-BOX DOMAIN CONTAINING PROTEIN, EXPRESSED"/>
    <property type="match status" value="1"/>
</dbReference>
<feature type="compositionally biased region" description="Polar residues" evidence="2">
    <location>
        <begin position="511"/>
        <end position="528"/>
    </location>
</feature>
<evidence type="ECO:0000259" key="3">
    <source>
        <dbReference type="Pfam" id="PF12937"/>
    </source>
</evidence>
<dbReference type="Gene3D" id="1.20.1280.50">
    <property type="match status" value="1"/>
</dbReference>
<dbReference type="EMBL" id="BFAD01000007">
    <property type="protein sequence ID" value="GBE85057.1"/>
    <property type="molecule type" value="Genomic_DNA"/>
</dbReference>
<keyword evidence="5" id="KW-1185">Reference proteome</keyword>
<name>A0A401GS61_9APHY</name>
<protein>
    <recommendedName>
        <fullName evidence="3">F-box domain-containing protein</fullName>
    </recommendedName>
</protein>
<keyword evidence="1" id="KW-0175">Coiled coil</keyword>
<dbReference type="GeneID" id="38781974"/>
<dbReference type="PANTHER" id="PTHR38926:SF72">
    <property type="entry name" value="IM:7136021-RELATED"/>
    <property type="match status" value="1"/>
</dbReference>
<feature type="region of interest" description="Disordered" evidence="2">
    <location>
        <begin position="862"/>
        <end position="898"/>
    </location>
</feature>
<organism evidence="4 5">
    <name type="scientific">Sparassis crispa</name>
    <dbReference type="NCBI Taxonomy" id="139825"/>
    <lineage>
        <taxon>Eukaryota</taxon>
        <taxon>Fungi</taxon>
        <taxon>Dikarya</taxon>
        <taxon>Basidiomycota</taxon>
        <taxon>Agaricomycotina</taxon>
        <taxon>Agaricomycetes</taxon>
        <taxon>Polyporales</taxon>
        <taxon>Sparassidaceae</taxon>
        <taxon>Sparassis</taxon>
    </lineage>
</organism>
<dbReference type="SUPFAM" id="SSF52047">
    <property type="entry name" value="RNI-like"/>
    <property type="match status" value="1"/>
</dbReference>
<proteinExistence type="predicted"/>
<evidence type="ECO:0000256" key="2">
    <source>
        <dbReference type="SAM" id="MobiDB-lite"/>
    </source>
</evidence>
<dbReference type="Pfam" id="PF12937">
    <property type="entry name" value="F-box-like"/>
    <property type="match status" value="1"/>
</dbReference>
<feature type="coiled-coil region" evidence="1">
    <location>
        <begin position="88"/>
        <end position="115"/>
    </location>
</feature>
<accession>A0A401GS61</accession>
<feature type="compositionally biased region" description="Polar residues" evidence="2">
    <location>
        <begin position="740"/>
        <end position="753"/>
    </location>
</feature>
<dbReference type="InterPro" id="IPR001810">
    <property type="entry name" value="F-box_dom"/>
</dbReference>
<evidence type="ECO:0000313" key="5">
    <source>
        <dbReference type="Proteomes" id="UP000287166"/>
    </source>
</evidence>
<dbReference type="OrthoDB" id="8048523at2759"/>
<feature type="region of interest" description="Disordered" evidence="2">
    <location>
        <begin position="810"/>
        <end position="831"/>
    </location>
</feature>